<dbReference type="Gene3D" id="1.10.357.10">
    <property type="entry name" value="Tetracycline Repressor, domain 2"/>
    <property type="match status" value="1"/>
</dbReference>
<dbReference type="Proteomes" id="UP000242367">
    <property type="component" value="Unassembled WGS sequence"/>
</dbReference>
<keyword evidence="7" id="KW-1185">Reference proteome</keyword>
<name>A0A2P4UGR7_9ACTN</name>
<dbReference type="RefSeq" id="WP_103563410.1">
    <property type="nucleotide sequence ID" value="NZ_MTBP01000002.1"/>
</dbReference>
<feature type="domain" description="HTH tetR-type" evidence="5">
    <location>
        <begin position="6"/>
        <end position="66"/>
    </location>
</feature>
<dbReference type="SUPFAM" id="SSF48498">
    <property type="entry name" value="Tetracyclin repressor-like, C-terminal domain"/>
    <property type="match status" value="1"/>
</dbReference>
<feature type="DNA-binding region" description="H-T-H motif" evidence="4">
    <location>
        <begin position="29"/>
        <end position="48"/>
    </location>
</feature>
<evidence type="ECO:0000256" key="2">
    <source>
        <dbReference type="ARBA" id="ARBA00023125"/>
    </source>
</evidence>
<dbReference type="AlphaFoldDB" id="A0A2P4UGR7"/>
<evidence type="ECO:0000256" key="1">
    <source>
        <dbReference type="ARBA" id="ARBA00023015"/>
    </source>
</evidence>
<sequence>MAGSKGDTRERIARAAGTLFRRQGYSATGLQQIAAESRTRIGSIYHFFPGKDALAEDVVRTGGAAYGAMVLALLENGPDDPVEALGAAFAQAADDLAASDYADACPIATIALEVASTNDPLRRATADVFTAWLDALASWCRRIVTDPDAAHDLATAILTSLEGAFILSRALRDPAPLLAAGRSLTRLATAMRTD</sequence>
<keyword evidence="1" id="KW-0805">Transcription regulation</keyword>
<dbReference type="InterPro" id="IPR036271">
    <property type="entry name" value="Tet_transcr_reg_TetR-rel_C_sf"/>
</dbReference>
<protein>
    <submittedName>
        <fullName evidence="6">Putative HTH-type transcriptional regulator YxaF</fullName>
    </submittedName>
</protein>
<evidence type="ECO:0000256" key="3">
    <source>
        <dbReference type="ARBA" id="ARBA00023163"/>
    </source>
</evidence>
<dbReference type="PANTHER" id="PTHR47506:SF3">
    <property type="entry name" value="HTH-TYPE TRANSCRIPTIONAL REGULATOR LMRA"/>
    <property type="match status" value="1"/>
</dbReference>
<dbReference type="InterPro" id="IPR054156">
    <property type="entry name" value="YxaF_TetR_C"/>
</dbReference>
<dbReference type="PANTHER" id="PTHR47506">
    <property type="entry name" value="TRANSCRIPTIONAL REGULATORY PROTEIN"/>
    <property type="match status" value="1"/>
</dbReference>
<gene>
    <name evidence="6" type="primary">yxaF_3</name>
    <name evidence="6" type="ORF">BTM25_28900</name>
</gene>
<dbReference type="PROSITE" id="PS50977">
    <property type="entry name" value="HTH_TETR_2"/>
    <property type="match status" value="1"/>
</dbReference>
<proteinExistence type="predicted"/>
<keyword evidence="3" id="KW-0804">Transcription</keyword>
<dbReference type="EMBL" id="MTBP01000002">
    <property type="protein sequence ID" value="POM24262.1"/>
    <property type="molecule type" value="Genomic_DNA"/>
</dbReference>
<dbReference type="InterPro" id="IPR009057">
    <property type="entry name" value="Homeodomain-like_sf"/>
</dbReference>
<evidence type="ECO:0000259" key="5">
    <source>
        <dbReference type="PROSITE" id="PS50977"/>
    </source>
</evidence>
<evidence type="ECO:0000313" key="7">
    <source>
        <dbReference type="Proteomes" id="UP000242367"/>
    </source>
</evidence>
<keyword evidence="2 4" id="KW-0238">DNA-binding</keyword>
<organism evidence="6 7">
    <name type="scientific">Actinomadura rubteroloni</name>
    <dbReference type="NCBI Taxonomy" id="1926885"/>
    <lineage>
        <taxon>Bacteria</taxon>
        <taxon>Bacillati</taxon>
        <taxon>Actinomycetota</taxon>
        <taxon>Actinomycetes</taxon>
        <taxon>Streptosporangiales</taxon>
        <taxon>Thermomonosporaceae</taxon>
        <taxon>Actinomadura</taxon>
    </lineage>
</organism>
<reference evidence="6 7" key="1">
    <citation type="journal article" date="2017" name="Chemistry">
        <title>Isolation, Biosynthesis and Chemical Modifications of Rubterolones A-F: Rare Tropolone Alkaloids from Actinomadura sp. 5-2.</title>
        <authorList>
            <person name="Guo H."/>
            <person name="Benndorf R."/>
            <person name="Leichnitz D."/>
            <person name="Klassen J.L."/>
            <person name="Vollmers J."/>
            <person name="Gorls H."/>
            <person name="Steinacker M."/>
            <person name="Weigel C."/>
            <person name="Dahse H.M."/>
            <person name="Kaster A.K."/>
            <person name="de Beer Z.W."/>
            <person name="Poulsen M."/>
            <person name="Beemelmanns C."/>
        </authorList>
    </citation>
    <scope>NUCLEOTIDE SEQUENCE [LARGE SCALE GENOMIC DNA]</scope>
    <source>
        <strain evidence="6 7">5-2</strain>
    </source>
</reference>
<evidence type="ECO:0000256" key="4">
    <source>
        <dbReference type="PROSITE-ProRule" id="PRU00335"/>
    </source>
</evidence>
<dbReference type="SUPFAM" id="SSF46689">
    <property type="entry name" value="Homeodomain-like"/>
    <property type="match status" value="1"/>
</dbReference>
<dbReference type="Pfam" id="PF21993">
    <property type="entry name" value="TetR_C_13_2"/>
    <property type="match status" value="1"/>
</dbReference>
<dbReference type="GO" id="GO:0003677">
    <property type="term" value="F:DNA binding"/>
    <property type="evidence" value="ECO:0007669"/>
    <property type="project" value="UniProtKB-UniRule"/>
</dbReference>
<accession>A0A2P4UGR7</accession>
<comment type="caution">
    <text evidence="6">The sequence shown here is derived from an EMBL/GenBank/DDBJ whole genome shotgun (WGS) entry which is preliminary data.</text>
</comment>
<dbReference type="Pfam" id="PF00440">
    <property type="entry name" value="TetR_N"/>
    <property type="match status" value="1"/>
</dbReference>
<dbReference type="InterPro" id="IPR001647">
    <property type="entry name" value="HTH_TetR"/>
</dbReference>
<evidence type="ECO:0000313" key="6">
    <source>
        <dbReference type="EMBL" id="POM24262.1"/>
    </source>
</evidence>